<proteinExistence type="predicted"/>
<dbReference type="Proteomes" id="UP000184342">
    <property type="component" value="Unassembled WGS sequence"/>
</dbReference>
<dbReference type="EMBL" id="FQYT01000016">
    <property type="protein sequence ID" value="SHJ25805.1"/>
    <property type="molecule type" value="Genomic_DNA"/>
</dbReference>
<organism evidence="2 3">
    <name type="scientific">Parasporobacterium paucivorans DSM 15970</name>
    <dbReference type="NCBI Taxonomy" id="1122934"/>
    <lineage>
        <taxon>Bacteria</taxon>
        <taxon>Bacillati</taxon>
        <taxon>Bacillota</taxon>
        <taxon>Clostridia</taxon>
        <taxon>Lachnospirales</taxon>
        <taxon>Lachnospiraceae</taxon>
        <taxon>Parasporobacterium</taxon>
    </lineage>
</organism>
<protein>
    <submittedName>
        <fullName evidence="2">Uncharacterized protein</fullName>
    </submittedName>
</protein>
<keyword evidence="1" id="KW-0472">Membrane</keyword>
<keyword evidence="3" id="KW-1185">Reference proteome</keyword>
<accession>A0A1M6HUD4</accession>
<keyword evidence="1" id="KW-1133">Transmembrane helix</keyword>
<name>A0A1M6HUD4_9FIRM</name>
<feature type="transmembrane region" description="Helical" evidence="1">
    <location>
        <begin position="6"/>
        <end position="27"/>
    </location>
</feature>
<evidence type="ECO:0000313" key="2">
    <source>
        <dbReference type="EMBL" id="SHJ25805.1"/>
    </source>
</evidence>
<dbReference type="RefSeq" id="WP_278308912.1">
    <property type="nucleotide sequence ID" value="NZ_FQYT01000016.1"/>
</dbReference>
<evidence type="ECO:0000256" key="1">
    <source>
        <dbReference type="SAM" id="Phobius"/>
    </source>
</evidence>
<dbReference type="STRING" id="1122934.SAMN02745691_01607"/>
<keyword evidence="1" id="KW-0812">Transmembrane</keyword>
<dbReference type="AlphaFoldDB" id="A0A1M6HUD4"/>
<sequence>MATVDIVVAAYLVGTIVVLCIGSIFAYRKQVERGEISNGDINE</sequence>
<gene>
    <name evidence="2" type="ORF">SAMN02745691_01607</name>
</gene>
<evidence type="ECO:0000313" key="3">
    <source>
        <dbReference type="Proteomes" id="UP000184342"/>
    </source>
</evidence>
<reference evidence="2 3" key="1">
    <citation type="submission" date="2016-11" db="EMBL/GenBank/DDBJ databases">
        <authorList>
            <person name="Jaros S."/>
            <person name="Januszkiewicz K."/>
            <person name="Wedrychowicz H."/>
        </authorList>
    </citation>
    <scope>NUCLEOTIDE SEQUENCE [LARGE SCALE GENOMIC DNA]</scope>
    <source>
        <strain evidence="2 3">DSM 15970</strain>
    </source>
</reference>